<evidence type="ECO:0000313" key="4">
    <source>
        <dbReference type="RefSeq" id="XP_034064794.1"/>
    </source>
</evidence>
<dbReference type="Pfam" id="PF11510">
    <property type="entry name" value="FA_FANCE"/>
    <property type="match status" value="2"/>
</dbReference>
<name>A0A6P8TL18_GYMAC</name>
<feature type="region of interest" description="Disordered" evidence="1">
    <location>
        <begin position="177"/>
        <end position="260"/>
    </location>
</feature>
<evidence type="ECO:0000313" key="3">
    <source>
        <dbReference type="Proteomes" id="UP000515161"/>
    </source>
</evidence>
<dbReference type="CDD" id="cd07439">
    <property type="entry name" value="FANCE_c-term"/>
    <property type="match status" value="1"/>
</dbReference>
<dbReference type="GO" id="GO:0036297">
    <property type="term" value="P:interstrand cross-link repair"/>
    <property type="evidence" value="ECO:0007669"/>
    <property type="project" value="InterPro"/>
</dbReference>
<organism evidence="3 4">
    <name type="scientific">Gymnodraco acuticeps</name>
    <name type="common">Antarctic dragonfish</name>
    <dbReference type="NCBI Taxonomy" id="8218"/>
    <lineage>
        <taxon>Eukaryota</taxon>
        <taxon>Metazoa</taxon>
        <taxon>Chordata</taxon>
        <taxon>Craniata</taxon>
        <taxon>Vertebrata</taxon>
        <taxon>Euteleostomi</taxon>
        <taxon>Actinopterygii</taxon>
        <taxon>Neopterygii</taxon>
        <taxon>Teleostei</taxon>
        <taxon>Neoteleostei</taxon>
        <taxon>Acanthomorphata</taxon>
        <taxon>Eupercaria</taxon>
        <taxon>Perciformes</taxon>
        <taxon>Notothenioidei</taxon>
        <taxon>Bathydraconidae</taxon>
        <taxon>Gymnodraco</taxon>
    </lineage>
</organism>
<dbReference type="KEGG" id="gacu:117541747"/>
<dbReference type="InterPro" id="IPR039685">
    <property type="entry name" value="FANCE"/>
</dbReference>
<feature type="compositionally biased region" description="Low complexity" evidence="1">
    <location>
        <begin position="250"/>
        <end position="260"/>
    </location>
</feature>
<dbReference type="AlphaFoldDB" id="A0A6P8TL18"/>
<evidence type="ECO:0000256" key="1">
    <source>
        <dbReference type="SAM" id="MobiDB-lite"/>
    </source>
</evidence>
<sequence>MDPAMFLDRFDGQSKLLVRALLCGSSGAHIALEVFHRQQRANPDMSLSNFIETLCQDEVCGPDRTGQPLTVGPLVWLFTALLKKNLLSFIHLVYLSLPCPPVLHLLKCLCQDPHRTPWMTAMIRQLERNLEVHNEEPLYTPHCGQRLKELSQRLIGSDETGGWAKCFSRQTSECERASGSSELGTQRKRKGSFLALDSDGEDTGQESKRIKVEVCGSESLDDEEKSATTELSGRLGNDAPAETPAEERTPAAAAAAESPSDVLPEHIKVSVLQIKELLESQTEWDQSSMEMFEVLNDCDPGQVELLCSMLRFPDLPEQTLPKLCSSILAPSFDFSYSTAATLIKSLLLQKILSLSEPASRCLVTAGTSLCSRYPRPVCHALIGPVLEEKTIGGERVERQLSAGISYKREPQHNDFYLNYSSFALSSGNPQAELLNRLVESCLDSHYRLLVLQMTFKMTWGEAVLSIIHSLLDSRLDLSEELFTQFTGQLVSQGPKFTKSVKFAKMMLTVLTKYNSHMTAEHKQSLHSCLMVNETFLKKSLQAALKRITNS</sequence>
<keyword evidence="3" id="KW-1185">Reference proteome</keyword>
<dbReference type="InterPro" id="IPR021025">
    <property type="entry name" value="Fanconi_anaemia_gr_E_prot_C"/>
</dbReference>
<dbReference type="PANTHER" id="PTHR32094">
    <property type="entry name" value="FANCONI ANEMIA GROUP E PROTEIN"/>
    <property type="match status" value="1"/>
</dbReference>
<dbReference type="GeneID" id="117541747"/>
<dbReference type="PANTHER" id="PTHR32094:SF5">
    <property type="entry name" value="FANCONI ANEMIA GROUP E PROTEIN"/>
    <property type="match status" value="1"/>
</dbReference>
<feature type="domain" description="Fanconi Anaemia group E protein C-terminal" evidence="2">
    <location>
        <begin position="285"/>
        <end position="396"/>
    </location>
</feature>
<gene>
    <name evidence="4" type="primary">fance</name>
</gene>
<dbReference type="RefSeq" id="XP_034064794.1">
    <property type="nucleotide sequence ID" value="XM_034208903.1"/>
</dbReference>
<evidence type="ECO:0000259" key="2">
    <source>
        <dbReference type="Pfam" id="PF11510"/>
    </source>
</evidence>
<accession>A0A6P8TL18</accession>
<dbReference type="Proteomes" id="UP000515161">
    <property type="component" value="Unplaced"/>
</dbReference>
<dbReference type="InParanoid" id="A0A6P8TL18"/>
<proteinExistence type="predicted"/>
<dbReference type="OrthoDB" id="2449818at2759"/>
<dbReference type="CTD" id="2178"/>
<protein>
    <submittedName>
        <fullName evidence="4">Fanconi anemia group E protein isoform X1</fullName>
    </submittedName>
</protein>
<feature type="domain" description="Fanconi Anaemia group E protein C-terminal" evidence="2">
    <location>
        <begin position="424"/>
        <end position="547"/>
    </location>
</feature>
<dbReference type="Gene3D" id="1.25.40.480">
    <property type="match status" value="1"/>
</dbReference>
<dbReference type="GO" id="GO:0043240">
    <property type="term" value="C:Fanconi anaemia nuclear complex"/>
    <property type="evidence" value="ECO:0007669"/>
    <property type="project" value="InterPro"/>
</dbReference>
<reference evidence="4" key="1">
    <citation type="submission" date="2025-08" db="UniProtKB">
        <authorList>
            <consortium name="RefSeq"/>
        </authorList>
    </citation>
    <scope>IDENTIFICATION</scope>
</reference>